<feature type="transmembrane region" description="Helical" evidence="1">
    <location>
        <begin position="117"/>
        <end position="136"/>
    </location>
</feature>
<proteinExistence type="predicted"/>
<evidence type="ECO:0000313" key="4">
    <source>
        <dbReference type="Proteomes" id="UP000641588"/>
    </source>
</evidence>
<dbReference type="Pfam" id="PF07331">
    <property type="entry name" value="TctB"/>
    <property type="match status" value="1"/>
</dbReference>
<feature type="domain" description="DUF1468" evidence="2">
    <location>
        <begin position="10"/>
        <end position="144"/>
    </location>
</feature>
<reference evidence="3" key="1">
    <citation type="submission" date="2019-10" db="EMBL/GenBank/DDBJ databases">
        <title>Description of Paenibacillus glebae sp. nov.</title>
        <authorList>
            <person name="Carlier A."/>
            <person name="Qi S."/>
        </authorList>
    </citation>
    <scope>NUCLEOTIDE SEQUENCE</scope>
    <source>
        <strain evidence="3">LMG 31456</strain>
    </source>
</reference>
<feature type="transmembrane region" description="Helical" evidence="1">
    <location>
        <begin position="41"/>
        <end position="59"/>
    </location>
</feature>
<dbReference type="EMBL" id="WHOD01000056">
    <property type="protein sequence ID" value="NOU94496.1"/>
    <property type="molecule type" value="Genomic_DNA"/>
</dbReference>
<dbReference type="Proteomes" id="UP000641588">
    <property type="component" value="Unassembled WGS sequence"/>
</dbReference>
<keyword evidence="1" id="KW-0472">Membrane</keyword>
<keyword evidence="1" id="KW-1133">Transmembrane helix</keyword>
<keyword evidence="4" id="KW-1185">Reference proteome</keyword>
<evidence type="ECO:0000313" key="3">
    <source>
        <dbReference type="EMBL" id="NOU94496.1"/>
    </source>
</evidence>
<dbReference type="InterPro" id="IPR009936">
    <property type="entry name" value="DUF1468"/>
</dbReference>
<gene>
    <name evidence="3" type="ORF">GC093_14905</name>
</gene>
<organism evidence="3 4">
    <name type="scientific">Paenibacillus foliorum</name>
    <dbReference type="NCBI Taxonomy" id="2654974"/>
    <lineage>
        <taxon>Bacteria</taxon>
        <taxon>Bacillati</taxon>
        <taxon>Bacillota</taxon>
        <taxon>Bacilli</taxon>
        <taxon>Bacillales</taxon>
        <taxon>Paenibacillaceae</taxon>
        <taxon>Paenibacillus</taxon>
    </lineage>
</organism>
<accession>A0A972GPG5</accession>
<evidence type="ECO:0000259" key="2">
    <source>
        <dbReference type="Pfam" id="PF07331"/>
    </source>
</evidence>
<dbReference type="RefSeq" id="WP_171652711.1">
    <property type="nucleotide sequence ID" value="NZ_WHOD01000056.1"/>
</dbReference>
<name>A0A972GPG5_9BACL</name>
<dbReference type="AlphaFoldDB" id="A0A972GPG5"/>
<protein>
    <submittedName>
        <fullName evidence="3">Tripartite tricarboxylate transporter TctB family protein</fullName>
    </submittedName>
</protein>
<feature type="transmembrane region" description="Helical" evidence="1">
    <location>
        <begin position="80"/>
        <end position="105"/>
    </location>
</feature>
<comment type="caution">
    <text evidence="3">The sequence shown here is derived from an EMBL/GenBank/DDBJ whole genome shotgun (WGS) entry which is preliminary data.</text>
</comment>
<sequence length="152" mass="17063">MANKMFDRYASIAFLAIGAFFVVDSRNISQSAYGSSVGSNIFPMGLGIILILLSIRLFYENLRVKNDKSEAKLDYKRFGIIFAAMVLYVFLLEKIGYVIATFLFLLIGFQTLERKKLLFSIIISAAISVGVYYVYVTVLQGTLPALPEWLGF</sequence>
<evidence type="ECO:0000256" key="1">
    <source>
        <dbReference type="SAM" id="Phobius"/>
    </source>
</evidence>
<keyword evidence="1" id="KW-0812">Transmembrane</keyword>